<sequence>MACWACPVPPSASPLFLPLRYLGSLRWPKVILWCYLCWYVGMVSRHFDPAPRLWLTSLGISGLIGLALILSTATTGSPLDGWTRFRLFLMPFCVSSYSALIKDQGFILLFSPAWDDNLFCLALCATFVTAQRLIRALRPSAPA</sequence>
<comment type="caution">
    <text evidence="2">The sequence shown here is derived from an EMBL/GenBank/DDBJ whole genome shotgun (WGS) entry which is preliminary data.</text>
</comment>
<feature type="transmembrane region" description="Helical" evidence="1">
    <location>
        <begin position="107"/>
        <end position="130"/>
    </location>
</feature>
<dbReference type="EMBL" id="SDHX01000001">
    <property type="protein sequence ID" value="RXK54805.1"/>
    <property type="molecule type" value="Genomic_DNA"/>
</dbReference>
<dbReference type="OrthoDB" id="9154641at2"/>
<dbReference type="AlphaFoldDB" id="A0A4Q1C7A7"/>
<reference evidence="2 3" key="1">
    <citation type="submission" date="2019-01" db="EMBL/GenBank/DDBJ databases">
        <title>Lacunisphaera sp. strain TWA-58.</title>
        <authorList>
            <person name="Chen W.-M."/>
        </authorList>
    </citation>
    <scope>NUCLEOTIDE SEQUENCE [LARGE SCALE GENOMIC DNA]</scope>
    <source>
        <strain evidence="2 3">TWA-58</strain>
    </source>
</reference>
<keyword evidence="1" id="KW-0472">Membrane</keyword>
<proteinExistence type="predicted"/>
<organism evidence="2 3">
    <name type="scientific">Oleiharenicola lentus</name>
    <dbReference type="NCBI Taxonomy" id="2508720"/>
    <lineage>
        <taxon>Bacteria</taxon>
        <taxon>Pseudomonadati</taxon>
        <taxon>Verrucomicrobiota</taxon>
        <taxon>Opitutia</taxon>
        <taxon>Opitutales</taxon>
        <taxon>Opitutaceae</taxon>
        <taxon>Oleiharenicola</taxon>
    </lineage>
</organism>
<evidence type="ECO:0000313" key="3">
    <source>
        <dbReference type="Proteomes" id="UP000290218"/>
    </source>
</evidence>
<accession>A0A4Q1C7A7</accession>
<keyword evidence="1" id="KW-0812">Transmembrane</keyword>
<feature type="transmembrane region" description="Helical" evidence="1">
    <location>
        <begin position="30"/>
        <end position="47"/>
    </location>
</feature>
<dbReference type="RefSeq" id="WP_129046168.1">
    <property type="nucleotide sequence ID" value="NZ_SDHX01000001.1"/>
</dbReference>
<name>A0A4Q1C7A7_9BACT</name>
<gene>
    <name evidence="2" type="ORF">ESB00_02590</name>
</gene>
<protein>
    <submittedName>
        <fullName evidence="2">Uncharacterized protein</fullName>
    </submittedName>
</protein>
<evidence type="ECO:0000256" key="1">
    <source>
        <dbReference type="SAM" id="Phobius"/>
    </source>
</evidence>
<feature type="transmembrane region" description="Helical" evidence="1">
    <location>
        <begin position="53"/>
        <end position="73"/>
    </location>
</feature>
<keyword evidence="3" id="KW-1185">Reference proteome</keyword>
<keyword evidence="1" id="KW-1133">Transmembrane helix</keyword>
<evidence type="ECO:0000313" key="2">
    <source>
        <dbReference type="EMBL" id="RXK54805.1"/>
    </source>
</evidence>
<dbReference type="Proteomes" id="UP000290218">
    <property type="component" value="Unassembled WGS sequence"/>
</dbReference>